<dbReference type="OrthoDB" id="186013at2759"/>
<keyword evidence="13 14" id="KW-0472">Membrane</keyword>
<evidence type="ECO:0000256" key="1">
    <source>
        <dbReference type="ARBA" id="ARBA00004434"/>
    </source>
</evidence>
<comment type="pathway">
    <text evidence="2">Energy metabolism; oxidative phosphorylation.</text>
</comment>
<feature type="domain" description="TFIIS-type" evidence="15">
    <location>
        <begin position="89"/>
        <end position="114"/>
    </location>
</feature>
<dbReference type="FunFam" id="1.10.442.10:FF:000002">
    <property type="entry name" value="Cytochrome c oxidase subunit V"/>
    <property type="match status" value="1"/>
</dbReference>
<keyword evidence="11" id="KW-0560">Oxidoreductase</keyword>
<dbReference type="SUPFAM" id="SSF57783">
    <property type="entry name" value="Zinc beta-ribbon"/>
    <property type="match status" value="1"/>
</dbReference>
<evidence type="ECO:0000256" key="12">
    <source>
        <dbReference type="ARBA" id="ARBA00023128"/>
    </source>
</evidence>
<keyword evidence="12" id="KW-0496">Mitochondrion</keyword>
<dbReference type="GO" id="GO:0005743">
    <property type="term" value="C:mitochondrial inner membrane"/>
    <property type="evidence" value="ECO:0007669"/>
    <property type="project" value="UniProtKB-SubCell"/>
</dbReference>
<dbReference type="Gene3D" id="1.10.442.10">
    <property type="entry name" value="Cytochrome c oxidase subunit IV"/>
    <property type="match status" value="1"/>
</dbReference>
<keyword evidence="9" id="KW-0809">Transit peptide</keyword>
<gene>
    <name evidence="16" type="ORF">PCANC_04728</name>
</gene>
<evidence type="ECO:0000313" key="16">
    <source>
        <dbReference type="EMBL" id="PLW56161.1"/>
    </source>
</evidence>
<dbReference type="GO" id="GO:0003676">
    <property type="term" value="F:nucleic acid binding"/>
    <property type="evidence" value="ECO:0007669"/>
    <property type="project" value="InterPro"/>
</dbReference>
<dbReference type="Pfam" id="PF01096">
    <property type="entry name" value="Zn_ribbon_TFIIS"/>
    <property type="match status" value="1"/>
</dbReference>
<evidence type="ECO:0000313" key="17">
    <source>
        <dbReference type="Proteomes" id="UP000235388"/>
    </source>
</evidence>
<keyword evidence="6" id="KW-0863">Zinc-finger</keyword>
<comment type="subcellular location">
    <subcellularLocation>
        <location evidence="1">Mitochondrion inner membrane</location>
        <topology evidence="1">Single-pass membrane protein</topology>
    </subcellularLocation>
</comment>
<evidence type="ECO:0000256" key="11">
    <source>
        <dbReference type="ARBA" id="ARBA00023002"/>
    </source>
</evidence>
<keyword evidence="7" id="KW-0999">Mitochondrion inner membrane</keyword>
<dbReference type="PANTHER" id="PTHR10707:SF10">
    <property type="entry name" value="CYTOCHROME C OXIDASE SUBUNIT 4"/>
    <property type="match status" value="1"/>
</dbReference>
<evidence type="ECO:0000256" key="6">
    <source>
        <dbReference type="ARBA" id="ARBA00022771"/>
    </source>
</evidence>
<dbReference type="AlphaFoldDB" id="A0A2N5W1N7"/>
<dbReference type="GO" id="GO:0016491">
    <property type="term" value="F:oxidoreductase activity"/>
    <property type="evidence" value="ECO:0007669"/>
    <property type="project" value="UniProtKB-KW"/>
</dbReference>
<keyword evidence="5" id="KW-0479">Metal-binding</keyword>
<evidence type="ECO:0000259" key="15">
    <source>
        <dbReference type="Pfam" id="PF01096"/>
    </source>
</evidence>
<dbReference type="GO" id="GO:0006123">
    <property type="term" value="P:mitochondrial electron transport, cytochrome c to oxygen"/>
    <property type="evidence" value="ECO:0007669"/>
    <property type="project" value="InterPro"/>
</dbReference>
<dbReference type="InterPro" id="IPR004203">
    <property type="entry name" value="Cyt_c_oxidase_su4_fam"/>
</dbReference>
<evidence type="ECO:0000256" key="14">
    <source>
        <dbReference type="SAM" id="Phobius"/>
    </source>
</evidence>
<accession>A0A2N5W1N7</accession>
<organism evidence="16 17">
    <name type="scientific">Puccinia coronata f. sp. avenae</name>
    <dbReference type="NCBI Taxonomy" id="200324"/>
    <lineage>
        <taxon>Eukaryota</taxon>
        <taxon>Fungi</taxon>
        <taxon>Dikarya</taxon>
        <taxon>Basidiomycota</taxon>
        <taxon>Pucciniomycotina</taxon>
        <taxon>Pucciniomycetes</taxon>
        <taxon>Pucciniales</taxon>
        <taxon>Pucciniaceae</taxon>
        <taxon>Puccinia</taxon>
    </lineage>
</organism>
<dbReference type="Gene3D" id="2.20.25.10">
    <property type="match status" value="1"/>
</dbReference>
<name>A0A2N5W1N7_9BASI</name>
<keyword evidence="10 14" id="KW-1133">Transmembrane helix</keyword>
<dbReference type="Pfam" id="PF02936">
    <property type="entry name" value="COX4"/>
    <property type="match status" value="1"/>
</dbReference>
<dbReference type="STRING" id="200324.A0A2N5W1N7"/>
<comment type="similarity">
    <text evidence="3">Belongs to the cytochrome c oxidase IV family.</text>
</comment>
<evidence type="ECO:0000256" key="8">
    <source>
        <dbReference type="ARBA" id="ARBA00022833"/>
    </source>
</evidence>
<keyword evidence="4 14" id="KW-0812">Transmembrane</keyword>
<evidence type="ECO:0000256" key="9">
    <source>
        <dbReference type="ARBA" id="ARBA00022946"/>
    </source>
</evidence>
<dbReference type="CDD" id="cd00922">
    <property type="entry name" value="Cyt_c_Oxidase_IV"/>
    <property type="match status" value="1"/>
</dbReference>
<dbReference type="InterPro" id="IPR001222">
    <property type="entry name" value="Znf_TFIIS"/>
</dbReference>
<dbReference type="Proteomes" id="UP000235388">
    <property type="component" value="Unassembled WGS sequence"/>
</dbReference>
<dbReference type="InterPro" id="IPR036639">
    <property type="entry name" value="Cyt_c_oxidase_su4_sf"/>
</dbReference>
<reference evidence="16 17" key="1">
    <citation type="submission" date="2017-11" db="EMBL/GenBank/DDBJ databases">
        <title>De novo assembly and phasing of dikaryotic genomes from two isolates of Puccinia coronata f. sp. avenae, the causal agent of oat crown rust.</title>
        <authorList>
            <person name="Miller M.E."/>
            <person name="Zhang Y."/>
            <person name="Omidvar V."/>
            <person name="Sperschneider J."/>
            <person name="Schwessinger B."/>
            <person name="Raley C."/>
            <person name="Palmer J.M."/>
            <person name="Garnica D."/>
            <person name="Upadhyaya N."/>
            <person name="Rathjen J."/>
            <person name="Taylor J.M."/>
            <person name="Park R.F."/>
            <person name="Dodds P.N."/>
            <person name="Hirsch C.D."/>
            <person name="Kianian S.F."/>
            <person name="Figueroa M."/>
        </authorList>
    </citation>
    <scope>NUCLEOTIDE SEQUENCE [LARGE SCALE GENOMIC DNA]</scope>
    <source>
        <strain evidence="16">12NC29</strain>
    </source>
</reference>
<evidence type="ECO:0000256" key="2">
    <source>
        <dbReference type="ARBA" id="ARBA00004673"/>
    </source>
</evidence>
<evidence type="ECO:0000256" key="4">
    <source>
        <dbReference type="ARBA" id="ARBA00022692"/>
    </source>
</evidence>
<evidence type="ECO:0000256" key="5">
    <source>
        <dbReference type="ARBA" id="ARBA00022723"/>
    </source>
</evidence>
<evidence type="ECO:0000256" key="13">
    <source>
        <dbReference type="ARBA" id="ARBA00023136"/>
    </source>
</evidence>
<evidence type="ECO:0000256" key="3">
    <source>
        <dbReference type="ARBA" id="ARBA00008135"/>
    </source>
</evidence>
<sequence>MIIGSLIFCERCGNLLALPEQQDPEGLIRCVQCKRSQKFNVQEDIGIVTRSNPNAFPSILRQKRTLVQQKTHSAGHQNGQSAAPLMDESCPKCNHPQMRYHTLQLRSADEGTTLVLSPFPAAAEGTSRGSQADGLRVFPLQEDIRHEPLLESSKEVKNGNDPLTSLSLLSCPKVYPTKRLDMFTNAATRLAILHRAVQTPNLLPASHTLASLRVRSSFNTEIRKLATVAVSADQSSSTSRTSSLPSISNIEAAWKEMSPQEQEAVFHHLEGLQKKDWTQLTLDEKKASYWVSFGPHGPREPLHAPGSGIKLLLGITGCVSAAIALFVLIRSASPELPRTMTKEWQEAATQRAIEQKMDPFTGASAQGEKAKTFVQSK</sequence>
<evidence type="ECO:0000256" key="10">
    <source>
        <dbReference type="ARBA" id="ARBA00022989"/>
    </source>
</evidence>
<evidence type="ECO:0000256" key="7">
    <source>
        <dbReference type="ARBA" id="ARBA00022792"/>
    </source>
</evidence>
<dbReference type="SUPFAM" id="SSF81406">
    <property type="entry name" value="Mitochondrial cytochrome c oxidase subunit IV"/>
    <property type="match status" value="1"/>
</dbReference>
<keyword evidence="8" id="KW-0862">Zinc</keyword>
<dbReference type="EMBL" id="PGCJ01000024">
    <property type="protein sequence ID" value="PLW56161.1"/>
    <property type="molecule type" value="Genomic_DNA"/>
</dbReference>
<keyword evidence="17" id="KW-1185">Reference proteome</keyword>
<dbReference type="PANTHER" id="PTHR10707">
    <property type="entry name" value="CYTOCHROME C OXIDASE SUBUNIT IV"/>
    <property type="match status" value="1"/>
</dbReference>
<protein>
    <recommendedName>
        <fullName evidence="15">TFIIS-type domain-containing protein</fullName>
    </recommendedName>
</protein>
<dbReference type="GO" id="GO:0006351">
    <property type="term" value="P:DNA-templated transcription"/>
    <property type="evidence" value="ECO:0007669"/>
    <property type="project" value="InterPro"/>
</dbReference>
<proteinExistence type="inferred from homology"/>
<feature type="transmembrane region" description="Helical" evidence="14">
    <location>
        <begin position="311"/>
        <end position="329"/>
    </location>
</feature>
<dbReference type="GO" id="GO:0008270">
    <property type="term" value="F:zinc ion binding"/>
    <property type="evidence" value="ECO:0007669"/>
    <property type="project" value="UniProtKB-KW"/>
</dbReference>
<dbReference type="GO" id="GO:0045277">
    <property type="term" value="C:respiratory chain complex IV"/>
    <property type="evidence" value="ECO:0007669"/>
    <property type="project" value="InterPro"/>
</dbReference>
<comment type="caution">
    <text evidence="16">The sequence shown here is derived from an EMBL/GenBank/DDBJ whole genome shotgun (WGS) entry which is preliminary data.</text>
</comment>